<dbReference type="Proteomes" id="UP000291000">
    <property type="component" value="Chromosome 16"/>
</dbReference>
<evidence type="ECO:0000313" key="3">
    <source>
        <dbReference type="Proteomes" id="UP000291000"/>
    </source>
</evidence>
<dbReference type="PANTHER" id="PTHR21037">
    <property type="entry name" value="39S RIBOSOMAL PROTEIN L14, MITOCHONDRIAL"/>
    <property type="match status" value="1"/>
</dbReference>
<organism evidence="2 3">
    <name type="scientific">Capra hircus</name>
    <name type="common">Goat</name>
    <dbReference type="NCBI Taxonomy" id="9925"/>
    <lineage>
        <taxon>Eukaryota</taxon>
        <taxon>Metazoa</taxon>
        <taxon>Chordata</taxon>
        <taxon>Craniata</taxon>
        <taxon>Vertebrata</taxon>
        <taxon>Euteleostomi</taxon>
        <taxon>Mammalia</taxon>
        <taxon>Eutheria</taxon>
        <taxon>Laurasiatheria</taxon>
        <taxon>Artiodactyla</taxon>
        <taxon>Ruminantia</taxon>
        <taxon>Pecora</taxon>
        <taxon>Bovidae</taxon>
        <taxon>Caprinae</taxon>
        <taxon>Capra</taxon>
    </lineage>
</organism>
<dbReference type="GeneTree" id="ENSGT00390000016548"/>
<gene>
    <name evidence="2" type="primary">C16H1orf53</name>
</gene>
<dbReference type="GeneID" id="102171450"/>
<dbReference type="OMA" id="CSVARED"/>
<proteinExistence type="predicted"/>
<evidence type="ECO:0000256" key="1">
    <source>
        <dbReference type="SAM" id="MobiDB-lite"/>
    </source>
</evidence>
<sequence>MAAWRVPASALGRPRPAAPPPPRDGAAFRRGRGVPLCSAAREDGGGPGPDSQGGQEEAAKRPASQELTAAERRIVELHAAACAAGQLNYVDPATGYMVFTQLAHLQRGQCCGSACRHCPYGQINVKDPSKKKQFNSYFYV</sequence>
<dbReference type="AlphaFoldDB" id="A0A452DRT0"/>
<keyword evidence="3" id="KW-1185">Reference proteome</keyword>
<reference evidence="2 3" key="1">
    <citation type="submission" date="2016-04" db="EMBL/GenBank/DDBJ databases">
        <title>Polished mammalian reference genomes with single-molecule sequencing and chromosome conformation capture applied to the Capra hircus genome.</title>
        <authorList>
            <person name="Bickhart D.M."/>
            <person name="Koren S."/>
            <person name="Rosen B."/>
            <person name="Hastie A."/>
            <person name="Liachko I."/>
            <person name="Sullivan S.T."/>
            <person name="Burton J."/>
            <person name="Sayre B.L."/>
            <person name="Huson H.J."/>
            <person name="Lee J."/>
            <person name="Lam E."/>
            <person name="Kelley C.M."/>
            <person name="Hutchison J.L."/>
            <person name="Zhou Y."/>
            <person name="Sun J."/>
            <person name="Crisa A."/>
            <person name="Schwartz J.C."/>
            <person name="Hammond J.A."/>
            <person name="Schroeder S.G."/>
            <person name="Liu G.E."/>
            <person name="Dunham M."/>
            <person name="Shendure J."/>
            <person name="Sonstegard T.S."/>
            <person name="Phillippy A.M."/>
            <person name="Van Tassell C.P."/>
            <person name="Smith T.P."/>
        </authorList>
    </citation>
    <scope>NUCLEOTIDE SEQUENCE [LARGE SCALE GENOMIC DNA]</scope>
</reference>
<protein>
    <submittedName>
        <fullName evidence="2">Uncharacterized protein</fullName>
    </submittedName>
</protein>
<name>A0A452DRT0_CAPHI</name>
<dbReference type="PANTHER" id="PTHR21037:SF2">
    <property type="entry name" value="SIMILAR TO NOVEL PROTEIN"/>
    <property type="match status" value="1"/>
</dbReference>
<dbReference type="CTD" id="112441873"/>
<feature type="region of interest" description="Disordered" evidence="1">
    <location>
        <begin position="1"/>
        <end position="66"/>
    </location>
</feature>
<reference evidence="2" key="2">
    <citation type="submission" date="2025-08" db="UniProtKB">
        <authorList>
            <consortium name="Ensembl"/>
        </authorList>
    </citation>
    <scope>IDENTIFICATION</scope>
</reference>
<accession>A0A452DRT0</accession>
<dbReference type="Pfam" id="PF17653">
    <property type="entry name" value="DUF5522"/>
    <property type="match status" value="1"/>
</dbReference>
<evidence type="ECO:0000313" key="2">
    <source>
        <dbReference type="Ensembl" id="ENSCHIP00000002467.1"/>
    </source>
</evidence>
<dbReference type="STRING" id="9925.ENSCHIP00000002467"/>
<dbReference type="KEGG" id="chx:102171450"/>
<reference evidence="2" key="3">
    <citation type="submission" date="2025-09" db="UniProtKB">
        <authorList>
            <consortium name="Ensembl"/>
        </authorList>
    </citation>
    <scope>IDENTIFICATION</scope>
</reference>
<dbReference type="Bgee" id="ENSCHIG00000005784">
    <property type="expression patterns" value="Expressed in liver and 18 other cell types or tissues"/>
</dbReference>
<dbReference type="EMBL" id="LWLT01000016">
    <property type="status" value="NOT_ANNOTATED_CDS"/>
    <property type="molecule type" value="Genomic_DNA"/>
</dbReference>
<dbReference type="OrthoDB" id="274765at2759"/>
<dbReference type="RefSeq" id="XP_017916299.1">
    <property type="nucleotide sequence ID" value="XM_018060810.1"/>
</dbReference>
<dbReference type="Ensembl" id="ENSCHIT00000007760.1">
    <property type="protein sequence ID" value="ENSCHIP00000002467.1"/>
    <property type="gene ID" value="ENSCHIG00000005784.1"/>
</dbReference>
<dbReference type="InterPro" id="IPR040807">
    <property type="entry name" value="DUF5522"/>
</dbReference>